<evidence type="ECO:0000313" key="17">
    <source>
        <dbReference type="Proteomes" id="UP000316621"/>
    </source>
</evidence>
<keyword evidence="3" id="KW-0808">Transferase</keyword>
<keyword evidence="17" id="KW-1185">Reference proteome</keyword>
<dbReference type="PANTHER" id="PTHR32044:SF21">
    <property type="entry name" value="GLUCOMANNAN 4-BETA-MANNOSYLTRANSFERASE 3-RELATED"/>
    <property type="match status" value="1"/>
</dbReference>
<dbReference type="OMA" id="CAWLWAQ"/>
<evidence type="ECO:0000256" key="2">
    <source>
        <dbReference type="ARBA" id="ARBA00022676"/>
    </source>
</evidence>
<evidence type="ECO:0000256" key="11">
    <source>
        <dbReference type="ARBA" id="ARBA00060879"/>
    </source>
</evidence>
<dbReference type="CDD" id="cd06437">
    <property type="entry name" value="CESA_CaSu_A2"/>
    <property type="match status" value="1"/>
</dbReference>
<accession>A0A4Y7LA39</accession>
<dbReference type="STRING" id="3469.A0A4Y7LA39"/>
<dbReference type="AlphaFoldDB" id="A0A4Y7LA39"/>
<gene>
    <name evidence="16" type="ORF">C5167_045135</name>
</gene>
<evidence type="ECO:0000256" key="14">
    <source>
        <dbReference type="SAM" id="Phobius"/>
    </source>
</evidence>
<evidence type="ECO:0000256" key="1">
    <source>
        <dbReference type="ARBA" id="ARBA00004653"/>
    </source>
</evidence>
<keyword evidence="6" id="KW-0333">Golgi apparatus</keyword>
<name>A0A4Y7LA39_PAPSO</name>
<feature type="transmembrane region" description="Helical" evidence="14">
    <location>
        <begin position="835"/>
        <end position="856"/>
    </location>
</feature>
<dbReference type="InterPro" id="IPR029044">
    <property type="entry name" value="Nucleotide-diphossugar_trans"/>
</dbReference>
<dbReference type="GO" id="GO:0071555">
    <property type="term" value="P:cell wall organization"/>
    <property type="evidence" value="ECO:0007669"/>
    <property type="project" value="UniProtKB-KW"/>
</dbReference>
<evidence type="ECO:0000256" key="8">
    <source>
        <dbReference type="ARBA" id="ARBA00023316"/>
    </source>
</evidence>
<evidence type="ECO:0000256" key="4">
    <source>
        <dbReference type="ARBA" id="ARBA00022692"/>
    </source>
</evidence>
<evidence type="ECO:0000256" key="6">
    <source>
        <dbReference type="ARBA" id="ARBA00023034"/>
    </source>
</evidence>
<evidence type="ECO:0000256" key="5">
    <source>
        <dbReference type="ARBA" id="ARBA00022989"/>
    </source>
</evidence>
<evidence type="ECO:0000313" key="16">
    <source>
        <dbReference type="EMBL" id="RZC82343.1"/>
    </source>
</evidence>
<dbReference type="SUPFAM" id="SSF53448">
    <property type="entry name" value="Nucleotide-diphospho-sugar transferases"/>
    <property type="match status" value="2"/>
</dbReference>
<keyword evidence="7 14" id="KW-0472">Membrane</keyword>
<feature type="transmembrane region" description="Helical" evidence="14">
    <location>
        <begin position="392"/>
        <end position="413"/>
    </location>
</feature>
<feature type="transmembrane region" description="Helical" evidence="14">
    <location>
        <begin position="720"/>
        <end position="740"/>
    </location>
</feature>
<evidence type="ECO:0000256" key="3">
    <source>
        <dbReference type="ARBA" id="ARBA00022679"/>
    </source>
</evidence>
<dbReference type="GO" id="GO:0047259">
    <property type="term" value="F:glucomannan 4-beta-mannosyltransferase activity"/>
    <property type="evidence" value="ECO:0007669"/>
    <property type="project" value="UniProtKB-EC"/>
</dbReference>
<comment type="function">
    <text evidence="10">Probable mannan synthase which consists of a 4-beta-mannosyltransferase activity on mannan using GDP-mannose. The beta-1,4-mannan product is the backbone for galactomannan synthesis by galactomannan galactosyltransferase. Galactomannan is a noncellulosic polysaccharides of plant cell wall.</text>
</comment>
<evidence type="ECO:0000256" key="13">
    <source>
        <dbReference type="ARBA" id="ARBA00076024"/>
    </source>
</evidence>
<dbReference type="Gramene" id="RZC82343">
    <property type="protein sequence ID" value="RZC82343"/>
    <property type="gene ID" value="C5167_045135"/>
</dbReference>
<dbReference type="Proteomes" id="UP000316621">
    <property type="component" value="Chromosome 11"/>
</dbReference>
<dbReference type="InterPro" id="IPR001173">
    <property type="entry name" value="Glyco_trans_2-like"/>
</dbReference>
<dbReference type="GO" id="GO:0000139">
    <property type="term" value="C:Golgi membrane"/>
    <property type="evidence" value="ECO:0007669"/>
    <property type="project" value="UniProtKB-SubCell"/>
</dbReference>
<comment type="catalytic activity">
    <reaction evidence="9">
        <text>GDP-mannose + (glucomannan)n = GDP + (glucomannan)n+1.</text>
        <dbReference type="EC" id="2.4.1.32"/>
    </reaction>
</comment>
<organism evidence="16 17">
    <name type="scientific">Papaver somniferum</name>
    <name type="common">Opium poppy</name>
    <dbReference type="NCBI Taxonomy" id="3469"/>
    <lineage>
        <taxon>Eukaryota</taxon>
        <taxon>Viridiplantae</taxon>
        <taxon>Streptophyta</taxon>
        <taxon>Embryophyta</taxon>
        <taxon>Tracheophyta</taxon>
        <taxon>Spermatophyta</taxon>
        <taxon>Magnoliopsida</taxon>
        <taxon>Ranunculales</taxon>
        <taxon>Papaveraceae</taxon>
        <taxon>Papaveroideae</taxon>
        <taxon>Papaver</taxon>
    </lineage>
</organism>
<dbReference type="EC" id="2.4.1.32" evidence="12"/>
<feature type="domain" description="Glycosyltransferase 2-like" evidence="15">
    <location>
        <begin position="542"/>
        <end position="738"/>
    </location>
</feature>
<comment type="similarity">
    <text evidence="11">Belongs to the glycosyltransferase 2 family. Plant cellulose synthase-like A subfamily.</text>
</comment>
<dbReference type="EMBL" id="CM010725">
    <property type="protein sequence ID" value="RZC82343.1"/>
    <property type="molecule type" value="Genomic_DNA"/>
</dbReference>
<dbReference type="FunFam" id="3.90.550.10:FF:000057">
    <property type="entry name" value="Glycosyltransferase-like protein, family 2"/>
    <property type="match status" value="2"/>
</dbReference>
<keyword evidence="4 14" id="KW-0812">Transmembrane</keyword>
<keyword evidence="5 14" id="KW-1133">Transmembrane helix</keyword>
<dbReference type="GO" id="GO:0051753">
    <property type="term" value="F:mannan synthase activity"/>
    <property type="evidence" value="ECO:0007669"/>
    <property type="project" value="TreeGrafter"/>
</dbReference>
<evidence type="ECO:0000256" key="12">
    <source>
        <dbReference type="ARBA" id="ARBA00066505"/>
    </source>
</evidence>
<evidence type="ECO:0000256" key="9">
    <source>
        <dbReference type="ARBA" id="ARBA00051800"/>
    </source>
</evidence>
<evidence type="ECO:0000256" key="7">
    <source>
        <dbReference type="ARBA" id="ARBA00023136"/>
    </source>
</evidence>
<dbReference type="PANTHER" id="PTHR32044">
    <property type="entry name" value="GLUCOMANNAN 4-BETA-MANNOSYLTRANSFERASE 9"/>
    <property type="match status" value="1"/>
</dbReference>
<dbReference type="Pfam" id="PF13632">
    <property type="entry name" value="Glyco_trans_2_3"/>
    <property type="match status" value="2"/>
</dbReference>
<keyword evidence="2" id="KW-0328">Glycosyltransferase</keyword>
<feature type="transmembrane region" description="Helical" evidence="14">
    <location>
        <begin position="47"/>
        <end position="68"/>
    </location>
</feature>
<feature type="transmembrane region" description="Helical" evidence="14">
    <location>
        <begin position="752"/>
        <end position="777"/>
    </location>
</feature>
<feature type="domain" description="Glycosyltransferase 2-like" evidence="15">
    <location>
        <begin position="211"/>
        <end position="404"/>
    </location>
</feature>
<feature type="transmembrane region" description="Helical" evidence="14">
    <location>
        <begin position="419"/>
        <end position="446"/>
    </location>
</feature>
<protein>
    <recommendedName>
        <fullName evidence="12">glucomannan 4-beta-mannosyltransferase</fullName>
        <ecNumber evidence="12">2.4.1.32</ecNumber>
    </recommendedName>
    <alternativeName>
        <fullName evidence="13">Glucomannan synthase</fullName>
    </alternativeName>
</protein>
<evidence type="ECO:0000256" key="10">
    <source>
        <dbReference type="ARBA" id="ARBA00056537"/>
    </source>
</evidence>
<sequence>MEGFKQVVMDDWAPFITSYVHETLFQLTKYDIIRELGLIWNVIRSSIIVPVLTVSVYLCSVMILMVFVERLYMSGIIYYVMLSGFKPEKRYKFEAINPVEHSVEEQGEVQKCTADYPMVLVQIPMYNERKVYKLSIEAVCRLSWPSDRIIVQVLDDSTDPLIKDLVQIECRRWEKEGINIRYETRIHRNGYKAGALKEGLKHSYVEGCEFVAIFDADFQPEPDYLHRIVPYFIHNPEIGLVQAQWESTNSRECIMTRIQEVSLNFHFKVEQEVGSFAYAFFSFNGTAGVWRLTTIDEAGGWNARTTTEDLDLSLRASLHGWKFVYVSDIKVKSELPRTYKALRYQQHRWSCGPANLFRKMAMDIIRNKRISLWRKIYVIYNFFLVRKMITHIVTFTFFCVIIPTCVMFPEVAIPKWGAVYIPTAITLLNIIETPRSIHLLAFWISLETVMSMTRIKAILIGLLDRKRASEWVVTEKLGDTLLNSNDSNSLPIKLSRKPPLLERWENEGINIKYETRANRNGYKAGGLKEGLKHSYVKECEFVAIFDADFQPDPDYLHRTVPYLIHNQEIGLVQAQWEYTNSHECIMTRIQELSLNFHFKVEQEVGSYAYAFFSFNGTAGVWRLTAINEAGGWNPRTTTEDLDLSLRASLRGWKFVYVSDIKVKCELPSTYKALRYQQHRWSCGPANLFRKMVMDIIRNKRISFWRKIYVIYNFFLARKMVTHIISFTFFCVIIPMCVMFPEVDIPKWSAVYIPTTIMLLNIIETPRSIHLLVFWILLENVLSMTRIKAIYIGLLDRKRANEWVVTEKLGEALLISEDSNSLPIKASRKLPLLERIYLMELCTGTFLFFCAFYDLVITKSGKYIYLYLQGGAFLICGLGYVGTQPPYD</sequence>
<comment type="subcellular location">
    <subcellularLocation>
        <location evidence="1">Golgi apparatus membrane</location>
        <topology evidence="1">Multi-pass membrane protein</topology>
    </subcellularLocation>
</comment>
<feature type="transmembrane region" description="Helical" evidence="14">
    <location>
        <begin position="862"/>
        <end position="881"/>
    </location>
</feature>
<keyword evidence="8" id="KW-0961">Cell wall biogenesis/degradation</keyword>
<reference evidence="16 17" key="1">
    <citation type="journal article" date="2018" name="Science">
        <title>The opium poppy genome and morphinan production.</title>
        <authorList>
            <person name="Guo L."/>
            <person name="Winzer T."/>
            <person name="Yang X."/>
            <person name="Li Y."/>
            <person name="Ning Z."/>
            <person name="He Z."/>
            <person name="Teodor R."/>
            <person name="Lu Y."/>
            <person name="Bowser T.A."/>
            <person name="Graham I.A."/>
            <person name="Ye K."/>
        </authorList>
    </citation>
    <scope>NUCLEOTIDE SEQUENCE [LARGE SCALE GENOMIC DNA]</scope>
    <source>
        <strain evidence="17">cv. HN1</strain>
        <tissue evidence="16">Leaves</tissue>
    </source>
</reference>
<evidence type="ECO:0000259" key="15">
    <source>
        <dbReference type="Pfam" id="PF13632"/>
    </source>
</evidence>
<proteinExistence type="inferred from homology"/>
<dbReference type="Gene3D" id="3.90.550.10">
    <property type="entry name" value="Spore Coat Polysaccharide Biosynthesis Protein SpsA, Chain A"/>
    <property type="match status" value="2"/>
</dbReference>